<protein>
    <submittedName>
        <fullName evidence="1">DUF928 domain-containing protein</fullName>
    </submittedName>
</protein>
<accession>A0ABU5TYR8</accession>
<dbReference type="Proteomes" id="UP001301728">
    <property type="component" value="Unassembled WGS sequence"/>
</dbReference>
<name>A0ABU5TYR8_9CYAN</name>
<reference evidence="1 2" key="1">
    <citation type="submission" date="2023-12" db="EMBL/GenBank/DDBJ databases">
        <title>Baltic Sea Cyanobacteria.</title>
        <authorList>
            <person name="Delbaje E."/>
            <person name="Fewer D.P."/>
            <person name="Shishido T.K."/>
        </authorList>
    </citation>
    <scope>NUCLEOTIDE SEQUENCE [LARGE SCALE GENOMIC DNA]</scope>
    <source>
        <strain evidence="1 2">CCNP 1315</strain>
    </source>
</reference>
<evidence type="ECO:0000313" key="2">
    <source>
        <dbReference type="Proteomes" id="UP001301728"/>
    </source>
</evidence>
<keyword evidence="2" id="KW-1185">Reference proteome</keyword>
<gene>
    <name evidence="1" type="ORF">VB854_13915</name>
</gene>
<dbReference type="EMBL" id="JAYGHT010000073">
    <property type="protein sequence ID" value="MEA5520040.1"/>
    <property type="molecule type" value="Genomic_DNA"/>
</dbReference>
<proteinExistence type="predicted"/>
<sequence>MTQIKLYLTTLLFFLSFPGKISYGIDEPSKASSFFQLASNQNFDFDGDGRPGNRKGGASRGNCLATQPPLTALIPQTNLGLTTKEYPTFWFYIPYHSTEIRQAELMLLDENQSPILEKPILVELSKTPGIISVKLPSTAKPLELEQEYRWFFELVCDAENPSNNHSVHGWIKRVQGSQELNSQLGNNQTEKSHLVYAENGIWYDALTSLIQGMSANPSDSTLTNDWSNFLKSVELEEFIPIPIIDCC</sequence>
<comment type="caution">
    <text evidence="1">The sequence shown here is derived from an EMBL/GenBank/DDBJ whole genome shotgun (WGS) entry which is preliminary data.</text>
</comment>
<dbReference type="InterPro" id="IPR010328">
    <property type="entry name" value="DUF928"/>
</dbReference>
<organism evidence="1 2">
    <name type="scientific">Limnoraphis robusta CCNP1315</name>
    <dbReference type="NCBI Taxonomy" id="3110306"/>
    <lineage>
        <taxon>Bacteria</taxon>
        <taxon>Bacillati</taxon>
        <taxon>Cyanobacteriota</taxon>
        <taxon>Cyanophyceae</taxon>
        <taxon>Oscillatoriophycideae</taxon>
        <taxon>Oscillatoriales</taxon>
        <taxon>Sirenicapillariaceae</taxon>
        <taxon>Limnoraphis</taxon>
    </lineage>
</organism>
<dbReference type="RefSeq" id="WP_323276134.1">
    <property type="nucleotide sequence ID" value="NZ_JAYGHT010000073.1"/>
</dbReference>
<dbReference type="Pfam" id="PF06051">
    <property type="entry name" value="DUF928"/>
    <property type="match status" value="1"/>
</dbReference>
<evidence type="ECO:0000313" key="1">
    <source>
        <dbReference type="EMBL" id="MEA5520040.1"/>
    </source>
</evidence>